<dbReference type="InterPro" id="IPR006657">
    <property type="entry name" value="MoPterin_dinucl-bd_dom"/>
</dbReference>
<dbReference type="Gene3D" id="2.40.40.20">
    <property type="match status" value="1"/>
</dbReference>
<comment type="similarity">
    <text evidence="3">Belongs to the prokaryotic molybdopterin-containing oxidoreductase family.</text>
</comment>
<dbReference type="Pfam" id="PF00384">
    <property type="entry name" value="Molybdopterin"/>
    <property type="match status" value="1"/>
</dbReference>
<feature type="domain" description="Molybdopterin dinucleotide-binding" evidence="9">
    <location>
        <begin position="691"/>
        <end position="808"/>
    </location>
</feature>
<dbReference type="Gene3D" id="3.40.50.740">
    <property type="match status" value="1"/>
</dbReference>
<proteinExistence type="inferred from homology"/>
<dbReference type="SUPFAM" id="SSF53706">
    <property type="entry name" value="Formate dehydrogenase/DMSO reductase, domains 1-3"/>
    <property type="match status" value="1"/>
</dbReference>
<accession>A0LHR4</accession>
<evidence type="ECO:0000259" key="8">
    <source>
        <dbReference type="Pfam" id="PF00384"/>
    </source>
</evidence>
<gene>
    <name evidence="10" type="ordered locus">Sfum_1274</name>
</gene>
<dbReference type="Pfam" id="PF01568">
    <property type="entry name" value="Molydop_binding"/>
    <property type="match status" value="1"/>
</dbReference>
<comment type="cofactor">
    <cofactor evidence="1">
        <name>[4Fe-4S] cluster</name>
        <dbReference type="ChEBI" id="CHEBI:49883"/>
    </cofactor>
</comment>
<evidence type="ECO:0000256" key="2">
    <source>
        <dbReference type="ARBA" id="ARBA00004196"/>
    </source>
</evidence>
<evidence type="ECO:0000256" key="1">
    <source>
        <dbReference type="ARBA" id="ARBA00001966"/>
    </source>
</evidence>
<evidence type="ECO:0000256" key="3">
    <source>
        <dbReference type="ARBA" id="ARBA00010312"/>
    </source>
</evidence>
<dbReference type="Proteomes" id="UP000001784">
    <property type="component" value="Chromosome"/>
</dbReference>
<evidence type="ECO:0000256" key="6">
    <source>
        <dbReference type="ARBA" id="ARBA00022764"/>
    </source>
</evidence>
<dbReference type="GO" id="GO:0009061">
    <property type="term" value="P:anaerobic respiration"/>
    <property type="evidence" value="ECO:0007669"/>
    <property type="project" value="TreeGrafter"/>
</dbReference>
<dbReference type="InterPro" id="IPR006656">
    <property type="entry name" value="Mopterin_OxRdtase"/>
</dbReference>
<evidence type="ECO:0000313" key="11">
    <source>
        <dbReference type="Proteomes" id="UP000001784"/>
    </source>
</evidence>
<dbReference type="GO" id="GO:0009055">
    <property type="term" value="F:electron transfer activity"/>
    <property type="evidence" value="ECO:0007669"/>
    <property type="project" value="InterPro"/>
</dbReference>
<evidence type="ECO:0000256" key="5">
    <source>
        <dbReference type="ARBA" id="ARBA00022723"/>
    </source>
</evidence>
<keyword evidence="11" id="KW-1185">Reference proteome</keyword>
<comment type="subcellular location">
    <subcellularLocation>
        <location evidence="2">Cell envelope</location>
    </subcellularLocation>
</comment>
<dbReference type="AlphaFoldDB" id="A0LHR4"/>
<dbReference type="SUPFAM" id="SSF50692">
    <property type="entry name" value="ADC-like"/>
    <property type="match status" value="1"/>
</dbReference>
<evidence type="ECO:0000256" key="4">
    <source>
        <dbReference type="ARBA" id="ARBA00022485"/>
    </source>
</evidence>
<dbReference type="InterPro" id="IPR006443">
    <property type="entry name" value="Formate-DH-alph_fdnG"/>
</dbReference>
<dbReference type="GO" id="GO:0047111">
    <property type="term" value="F:formate dehydrogenase (cytochrome-c-553) activity"/>
    <property type="evidence" value="ECO:0007669"/>
    <property type="project" value="InterPro"/>
</dbReference>
<dbReference type="GO" id="GO:0030151">
    <property type="term" value="F:molybdenum ion binding"/>
    <property type="evidence" value="ECO:0007669"/>
    <property type="project" value="TreeGrafter"/>
</dbReference>
<dbReference type="GO" id="GO:0008863">
    <property type="term" value="F:formate dehydrogenase (NAD+) activity"/>
    <property type="evidence" value="ECO:0007669"/>
    <property type="project" value="UniProtKB-EC"/>
</dbReference>
<evidence type="ECO:0000256" key="7">
    <source>
        <dbReference type="ARBA" id="ARBA00023002"/>
    </source>
</evidence>
<dbReference type="GO" id="GO:0030313">
    <property type="term" value="C:cell envelope"/>
    <property type="evidence" value="ECO:0007669"/>
    <property type="project" value="UniProtKB-SubCell"/>
</dbReference>
<dbReference type="EC" id="1.17.1.9" evidence="10"/>
<organism evidence="10 11">
    <name type="scientific">Syntrophobacter fumaroxidans (strain DSM 10017 / MPOB)</name>
    <dbReference type="NCBI Taxonomy" id="335543"/>
    <lineage>
        <taxon>Bacteria</taxon>
        <taxon>Pseudomonadati</taxon>
        <taxon>Thermodesulfobacteriota</taxon>
        <taxon>Syntrophobacteria</taxon>
        <taxon>Syntrophobacterales</taxon>
        <taxon>Syntrophobacteraceae</taxon>
        <taxon>Syntrophobacter</taxon>
    </lineage>
</organism>
<dbReference type="Gene3D" id="3.40.228.10">
    <property type="entry name" value="Dimethylsulfoxide Reductase, domain 2"/>
    <property type="match status" value="2"/>
</dbReference>
<dbReference type="HOGENOM" id="CLU_000422_1_2_7"/>
<evidence type="ECO:0000259" key="9">
    <source>
        <dbReference type="Pfam" id="PF01568"/>
    </source>
</evidence>
<dbReference type="eggNOG" id="COG3383">
    <property type="taxonomic scope" value="Bacteria"/>
</dbReference>
<dbReference type="FunCoup" id="A0LHR4">
    <property type="interactions" value="255"/>
</dbReference>
<dbReference type="STRING" id="335543.Sfum_1274"/>
<dbReference type="PANTHER" id="PTHR43598">
    <property type="entry name" value="TUNGSTEN-CONTAINING FORMYLMETHANOFURAN DEHYDROGENASE 2 SUBUNIT B"/>
    <property type="match status" value="1"/>
</dbReference>
<sequence length="816" mass="91703">MTNHWIDLANADCILIMGSNAAENHPISFRWVMKAKDKGAVVINVDPRFTKTSTKSDIYAPLRSGTDIAFLGGMIKHILENKKFFNDYVINYTNASYIVGEKFDFKDGLFSGYNAEKRSYDKSSWAYELDEKGVPKKDLTLQNPRCVFQLLAKHYSRYDLDTVSKVTGTPKDDLTKVYEAYSATGVPDKAGTIMYAMGWCQHSVGVQNIRTMSIIQLLLGNMGIAGGGVNALRGESNVQGSTDQGLLFHILPGYLPTPAASLATLADYNKKNTPVSKDPLSANWWQNRPKYLVSLLKTLYGDAAKPENEFAYGWLPKIDDGKAYSWLDLFDAMYKKEFTGFFSWGQNPACSGANSNKTRQAMANLDWMVVVNLFENETASFWKGPGMNPKKTKTEVFFLPCCAFLEKEGSIANSGRWAQWRYKAQEPAGQSLPDGDIIYELFLEIRKLYQKPGGKFPDPILKLQWNYAANHKFDPHLVAKEINGYWLKDTTVGDKTFKKGDLVPAFAMLKDDGSTSCGNWIYCQSYNQDGNNMARRDKTDDSGIGLYPKWAWAWPVNRRIIYNRASVDPAGKPWNPKKAVIEFVGEVKDGKYTTQKWKGDVPDGPWYPLKNPDGSAREDGKLAFIMKPDGYASIYGPGLADGPFPEHYEPLECPVEKNLFSSRITNPVAAVFGTEKDIIKSCDPKFPFVGTTYRVTEHWQTGVLTRWLPWLLEAEPQLFVEMSEELAKLKEIKNGDKVIVESPRGSVEAVAIVTKRWKPFQIQDQEVHQVGLPWHFGWVWPPEGGDSANLLTPSVGDPNTRIPESKAFMVNVRKKG</sequence>
<keyword evidence="5" id="KW-0479">Metal-binding</keyword>
<name>A0LHR4_SYNFM</name>
<keyword evidence="4" id="KW-0004">4Fe-4S</keyword>
<dbReference type="KEGG" id="sfu:Sfum_1274"/>
<dbReference type="InParanoid" id="A0LHR4"/>
<dbReference type="CDD" id="cd02792">
    <property type="entry name" value="MopB_CT_Formate-Dh-Na-like"/>
    <property type="match status" value="1"/>
</dbReference>
<dbReference type="eggNOG" id="COG0243">
    <property type="taxonomic scope" value="Bacteria"/>
</dbReference>
<keyword evidence="4" id="KW-0408">Iron</keyword>
<keyword evidence="7 10" id="KW-0560">Oxidoreductase</keyword>
<evidence type="ECO:0000313" key="10">
    <source>
        <dbReference type="EMBL" id="ABK16966.1"/>
    </source>
</evidence>
<dbReference type="GO" id="GO:0043546">
    <property type="term" value="F:molybdopterin cofactor binding"/>
    <property type="evidence" value="ECO:0007669"/>
    <property type="project" value="InterPro"/>
</dbReference>
<dbReference type="PANTHER" id="PTHR43598:SF1">
    <property type="entry name" value="FORMATE DEHYDROGENASE-O MAJOR SUBUNIT"/>
    <property type="match status" value="1"/>
</dbReference>
<dbReference type="GO" id="GO:0051539">
    <property type="term" value="F:4 iron, 4 sulfur cluster binding"/>
    <property type="evidence" value="ECO:0007669"/>
    <property type="project" value="UniProtKB-KW"/>
</dbReference>
<keyword evidence="4" id="KW-0411">Iron-sulfur</keyword>
<protein>
    <submittedName>
        <fullName evidence="10">Formate dehydrogenase, alpha subunit</fullName>
        <ecNumber evidence="10">1.17.1.9</ecNumber>
    </submittedName>
</protein>
<feature type="domain" description="Molybdopterin oxidoreductase" evidence="8">
    <location>
        <begin position="2"/>
        <end position="441"/>
    </location>
</feature>
<dbReference type="InterPro" id="IPR009010">
    <property type="entry name" value="Asp_de-COase-like_dom_sf"/>
</dbReference>
<keyword evidence="6" id="KW-0574">Periplasm</keyword>
<dbReference type="NCBIfam" id="TIGR01553">
    <property type="entry name" value="formate-DH-alph"/>
    <property type="match status" value="1"/>
</dbReference>
<reference evidence="10 11" key="1">
    <citation type="submission" date="2006-10" db="EMBL/GenBank/DDBJ databases">
        <title>Complete sequence of Syntrophobacter fumaroxidans MPOB.</title>
        <authorList>
            <consortium name="US DOE Joint Genome Institute"/>
            <person name="Copeland A."/>
            <person name="Lucas S."/>
            <person name="Lapidus A."/>
            <person name="Barry K."/>
            <person name="Detter J.C."/>
            <person name="Glavina del Rio T."/>
            <person name="Hammon N."/>
            <person name="Israni S."/>
            <person name="Pitluck S."/>
            <person name="Goltsman E.G."/>
            <person name="Martinez M."/>
            <person name="Schmutz J."/>
            <person name="Larimer F."/>
            <person name="Land M."/>
            <person name="Hauser L."/>
            <person name="Kyrpides N."/>
            <person name="Kim E."/>
            <person name="Boone D.R."/>
            <person name="Brockman F."/>
            <person name="Culley D."/>
            <person name="Ferry J."/>
            <person name="Gunsalus R."/>
            <person name="McInerney M.J."/>
            <person name="Morrison M."/>
            <person name="Plugge C."/>
            <person name="Rohlin L."/>
            <person name="Scholten J."/>
            <person name="Sieber J."/>
            <person name="Stams A.J.M."/>
            <person name="Worm P."/>
            <person name="Henstra A.M."/>
            <person name="Richardson P."/>
        </authorList>
    </citation>
    <scope>NUCLEOTIDE SEQUENCE [LARGE SCALE GENOMIC DNA]</scope>
    <source>
        <strain evidence="11">DSM 10017 / MPOB</strain>
    </source>
</reference>
<dbReference type="EMBL" id="CP000478">
    <property type="protein sequence ID" value="ABK16966.1"/>
    <property type="molecule type" value="Genomic_DNA"/>
</dbReference>